<proteinExistence type="predicted"/>
<gene>
    <name evidence="4" type="ORF">GCM10009665_20750</name>
</gene>
<evidence type="ECO:0000256" key="1">
    <source>
        <dbReference type="SAM" id="MobiDB-lite"/>
    </source>
</evidence>
<dbReference type="Pfam" id="PF13478">
    <property type="entry name" value="XdhC_C"/>
    <property type="match status" value="1"/>
</dbReference>
<evidence type="ECO:0000259" key="3">
    <source>
        <dbReference type="Pfam" id="PF13478"/>
    </source>
</evidence>
<accession>A0ABP4GQV3</accession>
<sequence length="414" mass="43537">MRDVLDEVYPWYSAGEVFGLATVVSTFRSAPRLPGAAMAVSACGTVVGSVSGGCVEGAVYEEAEAARTSGRPVLRTYGVSDDDAFAVGLTCGGTIQVFVEPVSRRTFPELPDVARSLSAGEPVAVATVVAGPQDGPGALGRRLVVWPDRACGSLGSAALDRAVGLDVGGLLEHGTTGLRHYDTVGRCLDGEETAELGELTVFVRSFVQPPRLLVFGAIDFAAAVAELGSFLGYRVTVCDARAVFATASRFPHADEVVVRWPHEYLAEEVSQGRIDGRTVVAVLTHDHKFDVPLLATALRLPHLAYVGALGSRRTHRERLARLREAGLDERELARLKAPAGLDLGARTPHETAVSIAAEIIAARWGGTGRPLTRTDGPIHTAPAPEPAVAPAAPVAGTEPQWAKPPSRLAGGLRR</sequence>
<evidence type="ECO:0000313" key="5">
    <source>
        <dbReference type="Proteomes" id="UP001500037"/>
    </source>
</evidence>
<dbReference type="InterPro" id="IPR003777">
    <property type="entry name" value="XdhC_CoxI"/>
</dbReference>
<evidence type="ECO:0000313" key="4">
    <source>
        <dbReference type="EMBL" id="GAA1230203.1"/>
    </source>
</evidence>
<dbReference type="InterPro" id="IPR052698">
    <property type="entry name" value="MoCofactor_Util/Proc"/>
</dbReference>
<dbReference type="InterPro" id="IPR027051">
    <property type="entry name" value="XdhC_Rossmann_dom"/>
</dbReference>
<comment type="caution">
    <text evidence="4">The sequence shown here is derived from an EMBL/GenBank/DDBJ whole genome shotgun (WGS) entry which is preliminary data.</text>
</comment>
<feature type="domain" description="XdhC- CoxI" evidence="2">
    <location>
        <begin position="11"/>
        <end position="78"/>
    </location>
</feature>
<dbReference type="PANTHER" id="PTHR30388:SF4">
    <property type="entry name" value="MOLYBDENUM COFACTOR INSERTION CHAPERONE PAOD"/>
    <property type="match status" value="1"/>
</dbReference>
<dbReference type="PANTHER" id="PTHR30388">
    <property type="entry name" value="ALDEHYDE OXIDOREDUCTASE MOLYBDENUM COFACTOR ASSEMBLY PROTEIN"/>
    <property type="match status" value="1"/>
</dbReference>
<dbReference type="Pfam" id="PF02625">
    <property type="entry name" value="XdhC_CoxI"/>
    <property type="match status" value="2"/>
</dbReference>
<dbReference type="Proteomes" id="UP001500037">
    <property type="component" value="Unassembled WGS sequence"/>
</dbReference>
<reference evidence="5" key="1">
    <citation type="journal article" date="2019" name="Int. J. Syst. Evol. Microbiol.">
        <title>The Global Catalogue of Microorganisms (GCM) 10K type strain sequencing project: providing services to taxonomists for standard genome sequencing and annotation.</title>
        <authorList>
            <consortium name="The Broad Institute Genomics Platform"/>
            <consortium name="The Broad Institute Genome Sequencing Center for Infectious Disease"/>
            <person name="Wu L."/>
            <person name="Ma J."/>
        </authorList>
    </citation>
    <scope>NUCLEOTIDE SEQUENCE [LARGE SCALE GENOMIC DNA]</scope>
    <source>
        <strain evidence="5">JCM 13004</strain>
    </source>
</reference>
<name>A0ABP4GQV3_9ACTN</name>
<feature type="domain" description="XdhC- CoxI" evidence="2">
    <location>
        <begin position="117"/>
        <end position="182"/>
    </location>
</feature>
<feature type="domain" description="XdhC Rossmann" evidence="3">
    <location>
        <begin position="212"/>
        <end position="359"/>
    </location>
</feature>
<keyword evidence="5" id="KW-1185">Reference proteome</keyword>
<evidence type="ECO:0000259" key="2">
    <source>
        <dbReference type="Pfam" id="PF02625"/>
    </source>
</evidence>
<protein>
    <submittedName>
        <fullName evidence="4">XdhC family protein</fullName>
    </submittedName>
</protein>
<dbReference type="EMBL" id="BAAALF010000026">
    <property type="protein sequence ID" value="GAA1230203.1"/>
    <property type="molecule type" value="Genomic_DNA"/>
</dbReference>
<feature type="region of interest" description="Disordered" evidence="1">
    <location>
        <begin position="370"/>
        <end position="414"/>
    </location>
</feature>
<dbReference type="Gene3D" id="3.40.50.720">
    <property type="entry name" value="NAD(P)-binding Rossmann-like Domain"/>
    <property type="match status" value="1"/>
</dbReference>
<feature type="compositionally biased region" description="Low complexity" evidence="1">
    <location>
        <begin position="380"/>
        <end position="399"/>
    </location>
</feature>
<dbReference type="RefSeq" id="WP_344441020.1">
    <property type="nucleotide sequence ID" value="NZ_BAAALF010000026.1"/>
</dbReference>
<organism evidence="4 5">
    <name type="scientific">Kitasatospora nipponensis</name>
    <dbReference type="NCBI Taxonomy" id="258049"/>
    <lineage>
        <taxon>Bacteria</taxon>
        <taxon>Bacillati</taxon>
        <taxon>Actinomycetota</taxon>
        <taxon>Actinomycetes</taxon>
        <taxon>Kitasatosporales</taxon>
        <taxon>Streptomycetaceae</taxon>
        <taxon>Kitasatospora</taxon>
    </lineage>
</organism>